<accession>A0AAF0DAX5</accession>
<dbReference type="Gene3D" id="1.20.1270.10">
    <property type="match status" value="1"/>
</dbReference>
<dbReference type="FunFam" id="3.90.640.10:FF:000039">
    <property type="entry name" value="Hsp70 family chaperone Lhs1/Orp150"/>
    <property type="match status" value="1"/>
</dbReference>
<dbReference type="Proteomes" id="UP001219355">
    <property type="component" value="Chromosome 1"/>
</dbReference>
<keyword evidence="3" id="KW-0143">Chaperone</keyword>
<keyword evidence="1" id="KW-0547">Nucleotide-binding</keyword>
<name>A0AAF0DAX5_9EURO</name>
<evidence type="ECO:0000256" key="5">
    <source>
        <dbReference type="SAM" id="SignalP"/>
    </source>
</evidence>
<organism evidence="6 7">
    <name type="scientific">Emydomyces testavorans</name>
    <dbReference type="NCBI Taxonomy" id="2070801"/>
    <lineage>
        <taxon>Eukaryota</taxon>
        <taxon>Fungi</taxon>
        <taxon>Dikarya</taxon>
        <taxon>Ascomycota</taxon>
        <taxon>Pezizomycotina</taxon>
        <taxon>Eurotiomycetes</taxon>
        <taxon>Eurotiomycetidae</taxon>
        <taxon>Onygenales</taxon>
        <taxon>Nannizziopsiaceae</taxon>
        <taxon>Emydomyces</taxon>
    </lineage>
</organism>
<dbReference type="FunFam" id="3.30.420.40:FF:000171">
    <property type="entry name" value="Heat shock 70 kDa protein 4"/>
    <property type="match status" value="1"/>
</dbReference>
<evidence type="ECO:0000256" key="4">
    <source>
        <dbReference type="SAM" id="MobiDB-lite"/>
    </source>
</evidence>
<keyword evidence="5" id="KW-0732">Signal</keyword>
<dbReference type="CDD" id="cd10230">
    <property type="entry name" value="ASKHA_NBD_HSP70_HYOU1"/>
    <property type="match status" value="1"/>
</dbReference>
<dbReference type="SUPFAM" id="SSF100934">
    <property type="entry name" value="Heat shock protein 70kD (HSP70), C-terminal subdomain"/>
    <property type="match status" value="1"/>
</dbReference>
<gene>
    <name evidence="6" type="primary">LHS1</name>
    <name evidence="6" type="ORF">PRK78_000225</name>
</gene>
<feature type="region of interest" description="Disordered" evidence="4">
    <location>
        <begin position="953"/>
        <end position="1019"/>
    </location>
</feature>
<dbReference type="Gene3D" id="3.30.420.40">
    <property type="match status" value="2"/>
</dbReference>
<proteinExistence type="predicted"/>
<dbReference type="PANTHER" id="PTHR45639:SF3">
    <property type="entry name" value="HYPOXIA UP-REGULATED PROTEIN 1"/>
    <property type="match status" value="1"/>
</dbReference>
<dbReference type="GO" id="GO:0034663">
    <property type="term" value="C:endoplasmic reticulum chaperone complex"/>
    <property type="evidence" value="ECO:0007669"/>
    <property type="project" value="TreeGrafter"/>
</dbReference>
<dbReference type="GO" id="GO:0140662">
    <property type="term" value="F:ATP-dependent protein folding chaperone"/>
    <property type="evidence" value="ECO:0007669"/>
    <property type="project" value="InterPro"/>
</dbReference>
<evidence type="ECO:0000256" key="3">
    <source>
        <dbReference type="ARBA" id="ARBA00023186"/>
    </source>
</evidence>
<reference evidence="6" key="1">
    <citation type="submission" date="2023-03" db="EMBL/GenBank/DDBJ databases">
        <title>Emydomyces testavorans Genome Sequence.</title>
        <authorList>
            <person name="Hoyer L."/>
        </authorList>
    </citation>
    <scope>NUCLEOTIDE SEQUENCE</scope>
    <source>
        <strain evidence="6">16-2883</strain>
    </source>
</reference>
<dbReference type="AlphaFoldDB" id="A0AAF0DAX5"/>
<dbReference type="InterPro" id="IPR013126">
    <property type="entry name" value="Hsp_70_fam"/>
</dbReference>
<dbReference type="Gene3D" id="3.90.640.10">
    <property type="entry name" value="Actin, Chain A, domain 4"/>
    <property type="match status" value="1"/>
</dbReference>
<feature type="compositionally biased region" description="Basic and acidic residues" evidence="4">
    <location>
        <begin position="616"/>
        <end position="627"/>
    </location>
</feature>
<sequence>MAPPGRRRNGGGYALLYLFSTILLTLLIASFPTTASAAGTGIIGIDLGTEYIKAAVVKPGVPLEIVLTKDSKRKEFSAVAFKAARGSGATFPERFYGGDAVALAPRFPDEVYPNLKSLLGIPYDTGIQGSDGGQQNMVALYKERYPAIKLEPAPGGRGTVAIRSGKLGEKEGKESFLVEELLAMQLKQIKANAEEMGTQRAALEDVVITVPPFFSAEEKRSIQFAAELAGLNVLSLTTDGMAVALNYATSRTFPNATNNEKPEYHIVFDMGAGSTSATVLKFQSRTVKDFGKWTRSLQEIHAIGVGWDKTLGGDALNQLIVDDIITKLVESKKLKEGTTPEQVKSHGRTMAKLWKESERLRQVLSANTQTTASFESLYEDDVNFKYTISRSTFEELAKGHADRISRPLTDALSMAKLTMNDVSSIILHGGAIRTPFVQKELEQACGGEGKLRTNVNADEAAALGAAFKGAALSPSFRVKEIRAYDIPAYAASIKYVTGGKERQQKVFVPTSQIGQEKLTMIKNLKDFDFEFTQQYIRDNRMIDYPVTHAKTTNLTNALTALKDKFGCSAENITMWFGIQLNPINAVPEITRGSTSCEVEEVKKSVVDKAKEFLGFDSKKDQQPLKDDSSEEQPSESSSHSSSSTSSSSESSSSTTESSNTNSAADQEPSAKPKEPEPAPEIPRQVRIESSIIGIESAPLGIPRPSTEEMRRIKGRLAAFDASDFARAQREETLNSLEAFIYRTRDLLEDAEFGKAITKDAMEKLKQNLPEASDWLYGDGSDAPTKDLKAKLDSLKELVDPVLNRMSESAKRPAKLDVLTQNLQNAKVLIDIMEKQVNAEESAVSASASETPSSSPGEAANSASSKSSESDVSTDSSSSTTSTSAPSSKSTAAYSMYSPIDFSAVSNAHEKISAWLDSKLKLQEQLTEADDPAFTVADLEAKIAELQKAINILMEKMSRPRPGSGGSKKPGKKNGGNKKDDKNKEKAKTKAKSKSEKEKTKETKKTSEKPGAKSSKKDEL</sequence>
<evidence type="ECO:0000256" key="1">
    <source>
        <dbReference type="ARBA" id="ARBA00022741"/>
    </source>
</evidence>
<feature type="region of interest" description="Disordered" evidence="4">
    <location>
        <begin position="840"/>
        <end position="890"/>
    </location>
</feature>
<dbReference type="Pfam" id="PF00012">
    <property type="entry name" value="HSP70"/>
    <property type="match status" value="1"/>
</dbReference>
<dbReference type="InterPro" id="IPR029048">
    <property type="entry name" value="HSP70_C_sf"/>
</dbReference>
<dbReference type="PANTHER" id="PTHR45639">
    <property type="entry name" value="HSC70CB, ISOFORM G-RELATED"/>
    <property type="match status" value="1"/>
</dbReference>
<dbReference type="FunFam" id="1.20.1270.10:FF:000002">
    <property type="entry name" value="Heat shock 70 kDa protein 4"/>
    <property type="match status" value="1"/>
</dbReference>
<dbReference type="EMBL" id="CP120627">
    <property type="protein sequence ID" value="WEW54800.1"/>
    <property type="molecule type" value="Genomic_DNA"/>
</dbReference>
<dbReference type="InterPro" id="IPR043129">
    <property type="entry name" value="ATPase_NBD"/>
</dbReference>
<feature type="compositionally biased region" description="Basic and acidic residues" evidence="4">
    <location>
        <begin position="976"/>
        <end position="1019"/>
    </location>
</feature>
<dbReference type="SUPFAM" id="SSF53067">
    <property type="entry name" value="Actin-like ATPase domain"/>
    <property type="match status" value="2"/>
</dbReference>
<feature type="compositionally biased region" description="Low complexity" evidence="4">
    <location>
        <begin position="634"/>
        <end position="662"/>
    </location>
</feature>
<feature type="region of interest" description="Disordered" evidence="4">
    <location>
        <begin position="616"/>
        <end position="683"/>
    </location>
</feature>
<protein>
    <submittedName>
        <fullName evidence="6">Lumenal Hsp70 protein</fullName>
    </submittedName>
</protein>
<keyword evidence="7" id="KW-1185">Reference proteome</keyword>
<feature type="signal peptide" evidence="5">
    <location>
        <begin position="1"/>
        <end position="37"/>
    </location>
</feature>
<dbReference type="GO" id="GO:0005524">
    <property type="term" value="F:ATP binding"/>
    <property type="evidence" value="ECO:0007669"/>
    <property type="project" value="UniProtKB-KW"/>
</dbReference>
<feature type="chain" id="PRO_5041961510" evidence="5">
    <location>
        <begin position="38"/>
        <end position="1019"/>
    </location>
</feature>
<evidence type="ECO:0000313" key="7">
    <source>
        <dbReference type="Proteomes" id="UP001219355"/>
    </source>
</evidence>
<dbReference type="GO" id="GO:0030968">
    <property type="term" value="P:endoplasmic reticulum unfolded protein response"/>
    <property type="evidence" value="ECO:0007669"/>
    <property type="project" value="TreeGrafter"/>
</dbReference>
<dbReference type="PRINTS" id="PR00301">
    <property type="entry name" value="HEATSHOCK70"/>
</dbReference>
<evidence type="ECO:0000256" key="2">
    <source>
        <dbReference type="ARBA" id="ARBA00022840"/>
    </source>
</evidence>
<evidence type="ECO:0000313" key="6">
    <source>
        <dbReference type="EMBL" id="WEW54800.1"/>
    </source>
</evidence>
<dbReference type="Gene3D" id="3.30.30.30">
    <property type="match status" value="1"/>
</dbReference>
<keyword evidence="2" id="KW-0067">ATP-binding</keyword>